<dbReference type="HOGENOM" id="CLU_1652671_0_0_1"/>
<organism evidence="3 4">
    <name type="scientific">Nosema bombycis (strain CQ1 / CVCC 102059)</name>
    <name type="common">Microsporidian parasite</name>
    <name type="synonym">Pebrine of silkworm</name>
    <dbReference type="NCBI Taxonomy" id="578461"/>
    <lineage>
        <taxon>Eukaryota</taxon>
        <taxon>Fungi</taxon>
        <taxon>Fungi incertae sedis</taxon>
        <taxon>Microsporidia</taxon>
        <taxon>Nosematidae</taxon>
        <taxon>Nosema</taxon>
    </lineage>
</organism>
<evidence type="ECO:0000313" key="3">
    <source>
        <dbReference type="EMBL" id="EOB15014.1"/>
    </source>
</evidence>
<evidence type="ECO:0000313" key="4">
    <source>
        <dbReference type="Proteomes" id="UP000016927"/>
    </source>
</evidence>
<protein>
    <submittedName>
        <fullName evidence="3">Uncharacterized protein</fullName>
    </submittedName>
</protein>
<evidence type="ECO:0000256" key="2">
    <source>
        <dbReference type="SAM" id="SignalP"/>
    </source>
</evidence>
<keyword evidence="2" id="KW-0732">Signal</keyword>
<sequence>MIFSFLVFVYTTFCHPVRSNDFSTREQPIITEFNENKSNQLLSPSENKQPIYINDINCLSKDPVSVKSRVWGDVAFCAFSIFCLMCANYVLNLVLNAFLYLPGFLKWFFDHIIFNFSIFPVIFCILVIWLFYYEIFDKVKSFFNKIMVKRRKQDDKNVLT</sequence>
<gene>
    <name evidence="3" type="ORF">NBO_10g0005</name>
</gene>
<keyword evidence="1" id="KW-0812">Transmembrane</keyword>
<reference evidence="3 4" key="1">
    <citation type="journal article" date="2013" name="BMC Genomics">
        <title>Comparative genomics of parasitic silkworm microsporidia reveal an association between genome expansion and host adaptation.</title>
        <authorList>
            <person name="Pan G."/>
            <person name="Xu J."/>
            <person name="Li T."/>
            <person name="Xia Q."/>
            <person name="Liu S.L."/>
            <person name="Zhang G."/>
            <person name="Li S."/>
            <person name="Li C."/>
            <person name="Liu H."/>
            <person name="Yang L."/>
            <person name="Liu T."/>
            <person name="Zhang X."/>
            <person name="Wu Z."/>
            <person name="Fan W."/>
            <person name="Dang X."/>
            <person name="Xiang H."/>
            <person name="Tao M."/>
            <person name="Li Y."/>
            <person name="Hu J."/>
            <person name="Li Z."/>
            <person name="Lin L."/>
            <person name="Luo J."/>
            <person name="Geng L."/>
            <person name="Wang L."/>
            <person name="Long M."/>
            <person name="Wan Y."/>
            <person name="He N."/>
            <person name="Zhang Z."/>
            <person name="Lu C."/>
            <person name="Keeling P.J."/>
            <person name="Wang J."/>
            <person name="Xiang Z."/>
            <person name="Zhou Z."/>
        </authorList>
    </citation>
    <scope>NUCLEOTIDE SEQUENCE [LARGE SCALE GENOMIC DNA]</scope>
    <source>
        <strain evidence="4">CQ1 / CVCC 102059</strain>
    </source>
</reference>
<feature type="chain" id="PRO_5004344644" evidence="2">
    <location>
        <begin position="20"/>
        <end position="160"/>
    </location>
</feature>
<keyword evidence="1" id="KW-0472">Membrane</keyword>
<accession>R0MAM8</accession>
<feature type="transmembrane region" description="Helical" evidence="1">
    <location>
        <begin position="70"/>
        <end position="91"/>
    </location>
</feature>
<dbReference type="Proteomes" id="UP000016927">
    <property type="component" value="Unassembled WGS sequence"/>
</dbReference>
<dbReference type="AlphaFoldDB" id="R0MAM8"/>
<dbReference type="EMBL" id="KB908918">
    <property type="protein sequence ID" value="EOB15014.1"/>
    <property type="molecule type" value="Genomic_DNA"/>
</dbReference>
<proteinExistence type="predicted"/>
<evidence type="ECO:0000256" key="1">
    <source>
        <dbReference type="SAM" id="Phobius"/>
    </source>
</evidence>
<keyword evidence="4" id="KW-1185">Reference proteome</keyword>
<feature type="transmembrane region" description="Helical" evidence="1">
    <location>
        <begin position="112"/>
        <end position="132"/>
    </location>
</feature>
<name>R0MAM8_NOSB1</name>
<keyword evidence="1" id="KW-1133">Transmembrane helix</keyword>
<feature type="signal peptide" evidence="2">
    <location>
        <begin position="1"/>
        <end position="19"/>
    </location>
</feature>
<dbReference type="VEuPathDB" id="MicrosporidiaDB:NBO_10g0005"/>